<dbReference type="GO" id="GO:0003700">
    <property type="term" value="F:DNA-binding transcription factor activity"/>
    <property type="evidence" value="ECO:0007669"/>
    <property type="project" value="InterPro"/>
</dbReference>
<evidence type="ECO:0000313" key="11">
    <source>
        <dbReference type="EMBL" id="AZN42477.1"/>
    </source>
</evidence>
<dbReference type="InterPro" id="IPR020449">
    <property type="entry name" value="Tscrpt_reg_AraC-type_HTH"/>
</dbReference>
<dbReference type="InterPro" id="IPR009057">
    <property type="entry name" value="Homeodomain-like_sf"/>
</dbReference>
<comment type="subcellular location">
    <subcellularLocation>
        <location evidence="1">Cytoplasm</location>
    </subcellularLocation>
</comment>
<keyword evidence="2" id="KW-0963">Cytoplasm</keyword>
<keyword evidence="12" id="KW-1185">Reference proteome</keyword>
<dbReference type="OrthoDB" id="342399at2"/>
<dbReference type="GO" id="GO:0000160">
    <property type="term" value="P:phosphorelay signal transduction system"/>
    <property type="evidence" value="ECO:0007669"/>
    <property type="project" value="UniProtKB-KW"/>
</dbReference>
<keyword evidence="5" id="KW-0805">Transcription regulation</keyword>
<dbReference type="GO" id="GO:0043565">
    <property type="term" value="F:sequence-specific DNA binding"/>
    <property type="evidence" value="ECO:0007669"/>
    <property type="project" value="InterPro"/>
</dbReference>
<accession>A0A3Q8X7W2</accession>
<dbReference type="SUPFAM" id="SSF46689">
    <property type="entry name" value="Homeodomain-like"/>
    <property type="match status" value="2"/>
</dbReference>
<dbReference type="Gene3D" id="1.10.10.60">
    <property type="entry name" value="Homeodomain-like"/>
    <property type="match status" value="2"/>
</dbReference>
<dbReference type="Proteomes" id="UP000272528">
    <property type="component" value="Chromosome"/>
</dbReference>
<dbReference type="PRINTS" id="PR00032">
    <property type="entry name" value="HTHARAC"/>
</dbReference>
<dbReference type="CDD" id="cd17536">
    <property type="entry name" value="REC_YesN-like"/>
    <property type="match status" value="1"/>
</dbReference>
<dbReference type="PROSITE" id="PS01124">
    <property type="entry name" value="HTH_ARAC_FAMILY_2"/>
    <property type="match status" value="1"/>
</dbReference>
<dbReference type="EMBL" id="CP034437">
    <property type="protein sequence ID" value="AZN42477.1"/>
    <property type="molecule type" value="Genomic_DNA"/>
</dbReference>
<keyword evidence="6" id="KW-0238">DNA-binding</keyword>
<evidence type="ECO:0000256" key="5">
    <source>
        <dbReference type="ARBA" id="ARBA00023015"/>
    </source>
</evidence>
<evidence type="ECO:0000256" key="2">
    <source>
        <dbReference type="ARBA" id="ARBA00022490"/>
    </source>
</evidence>
<evidence type="ECO:0000256" key="8">
    <source>
        <dbReference type="PROSITE-ProRule" id="PRU00169"/>
    </source>
</evidence>
<dbReference type="InterPro" id="IPR051552">
    <property type="entry name" value="HptR"/>
</dbReference>
<evidence type="ECO:0000256" key="3">
    <source>
        <dbReference type="ARBA" id="ARBA00022553"/>
    </source>
</evidence>
<evidence type="ECO:0000259" key="10">
    <source>
        <dbReference type="PROSITE" id="PS50110"/>
    </source>
</evidence>
<protein>
    <submittedName>
        <fullName evidence="11">Response regulator transcription factor</fullName>
    </submittedName>
</protein>
<dbReference type="InterPro" id="IPR011006">
    <property type="entry name" value="CheY-like_superfamily"/>
</dbReference>
<dbReference type="KEGG" id="palb:EJC50_24425"/>
<dbReference type="Pfam" id="PF00072">
    <property type="entry name" value="Response_reg"/>
    <property type="match status" value="1"/>
</dbReference>
<keyword evidence="3 8" id="KW-0597">Phosphoprotein</keyword>
<dbReference type="InterPro" id="IPR018062">
    <property type="entry name" value="HTH_AraC-typ_CS"/>
</dbReference>
<dbReference type="PANTHER" id="PTHR42713:SF3">
    <property type="entry name" value="TRANSCRIPTIONAL REGULATORY PROTEIN HPTR"/>
    <property type="match status" value="1"/>
</dbReference>
<evidence type="ECO:0000256" key="7">
    <source>
        <dbReference type="ARBA" id="ARBA00023163"/>
    </source>
</evidence>
<feature type="domain" description="HTH araC/xylS-type" evidence="9">
    <location>
        <begin position="423"/>
        <end position="520"/>
    </location>
</feature>
<name>A0A3Q8X7W2_9BACL</name>
<dbReference type="SMART" id="SM00448">
    <property type="entry name" value="REC"/>
    <property type="match status" value="1"/>
</dbReference>
<evidence type="ECO:0000313" key="12">
    <source>
        <dbReference type="Proteomes" id="UP000272528"/>
    </source>
</evidence>
<evidence type="ECO:0000259" key="9">
    <source>
        <dbReference type="PROSITE" id="PS01124"/>
    </source>
</evidence>
<dbReference type="AlphaFoldDB" id="A0A3Q8X7W2"/>
<dbReference type="SUPFAM" id="SSF52172">
    <property type="entry name" value="CheY-like"/>
    <property type="match status" value="1"/>
</dbReference>
<dbReference type="PROSITE" id="PS50110">
    <property type="entry name" value="RESPONSE_REGULATORY"/>
    <property type="match status" value="1"/>
</dbReference>
<evidence type="ECO:0000256" key="1">
    <source>
        <dbReference type="ARBA" id="ARBA00004496"/>
    </source>
</evidence>
<proteinExistence type="predicted"/>
<sequence length="520" mass="59236">MLMYKVLITDDEPMIREGLRTLIDWEELGFQVVDTAANGKEALQKYERYSPHLMIVDIRMPGMSGLEVIEKLRQSDKSIHVLILSGYADFDYAKKAIALSIDGYLLKPIDEDELIEYLHKLKSSLEREMGLQQRQNDRVEWDMERAIQTILTSSEEQLPLQDYELADAGLLWDGYNVALIRLQHEGKEAEPSVRAAFKKRLCQSFEEKGRGTIFISELHIGLLVKENMQYEQVRKAIYKEIDALAAELQLEATVTAGERVKQFSDIAHSYEGALKLLNQRFFYEGNQLITQATAPICKVDASEPASVDQEDCAEIIDKLYFALDVGNEAAIDQLVSGTGHQFITRGCSEQVIKSLFVQILTGVLGKMSQHDSDVYARSGQLSVAIMEVYQLTRYSTLEKHVIQLLRGLKASASQGDSSDKLMRKMIDLIQRNYDENLKLESLAEVFNYNSAYLGKLFKNTTGEYFNTYLDKVRIEKAKEFLTQGMKVYQVAEKVGYANVDYFHTKFRKYVGSSPSGFRKK</sequence>
<evidence type="ECO:0000256" key="6">
    <source>
        <dbReference type="ARBA" id="ARBA00023125"/>
    </source>
</evidence>
<dbReference type="SMART" id="SM00342">
    <property type="entry name" value="HTH_ARAC"/>
    <property type="match status" value="1"/>
</dbReference>
<feature type="modified residue" description="4-aspartylphosphate" evidence="8">
    <location>
        <position position="57"/>
    </location>
</feature>
<dbReference type="Pfam" id="PF12833">
    <property type="entry name" value="HTH_18"/>
    <property type="match status" value="1"/>
</dbReference>
<feature type="domain" description="Response regulatory" evidence="10">
    <location>
        <begin position="5"/>
        <end position="122"/>
    </location>
</feature>
<keyword evidence="4" id="KW-0902">Two-component regulatory system</keyword>
<reference evidence="12" key="1">
    <citation type="submission" date="2018-12" db="EMBL/GenBank/DDBJ databases">
        <title>Genome sequence of Peanibacillus sp.</title>
        <authorList>
            <person name="Subramani G."/>
            <person name="Srinivasan S."/>
            <person name="Kim M.K."/>
        </authorList>
    </citation>
    <scope>NUCLEOTIDE SEQUENCE [LARGE SCALE GENOMIC DNA]</scope>
    <source>
        <strain evidence="12">18JY67-1</strain>
    </source>
</reference>
<keyword evidence="7" id="KW-0804">Transcription</keyword>
<dbReference type="InterPro" id="IPR001789">
    <property type="entry name" value="Sig_transdc_resp-reg_receiver"/>
</dbReference>
<gene>
    <name evidence="11" type="ORF">EJC50_24425</name>
</gene>
<organism evidence="11 12">
    <name type="scientific">Paenibacillus albus</name>
    <dbReference type="NCBI Taxonomy" id="2495582"/>
    <lineage>
        <taxon>Bacteria</taxon>
        <taxon>Bacillati</taxon>
        <taxon>Bacillota</taxon>
        <taxon>Bacilli</taxon>
        <taxon>Bacillales</taxon>
        <taxon>Paenibacillaceae</taxon>
        <taxon>Paenibacillus</taxon>
    </lineage>
</organism>
<dbReference type="PANTHER" id="PTHR42713">
    <property type="entry name" value="HISTIDINE KINASE-RELATED"/>
    <property type="match status" value="1"/>
</dbReference>
<dbReference type="InterPro" id="IPR018060">
    <property type="entry name" value="HTH_AraC"/>
</dbReference>
<dbReference type="PROSITE" id="PS00041">
    <property type="entry name" value="HTH_ARAC_FAMILY_1"/>
    <property type="match status" value="1"/>
</dbReference>
<evidence type="ECO:0000256" key="4">
    <source>
        <dbReference type="ARBA" id="ARBA00023012"/>
    </source>
</evidence>
<dbReference type="GO" id="GO:0005737">
    <property type="term" value="C:cytoplasm"/>
    <property type="evidence" value="ECO:0007669"/>
    <property type="project" value="UniProtKB-SubCell"/>
</dbReference>
<dbReference type="Gene3D" id="3.40.50.2300">
    <property type="match status" value="1"/>
</dbReference>